<keyword evidence="5" id="KW-1185">Reference proteome</keyword>
<dbReference type="InterPro" id="IPR001633">
    <property type="entry name" value="EAL_dom"/>
</dbReference>
<dbReference type="Proteomes" id="UP001138661">
    <property type="component" value="Unassembled WGS sequence"/>
</dbReference>
<dbReference type="Pfam" id="PF00990">
    <property type="entry name" value="GGDEF"/>
    <property type="match status" value="1"/>
</dbReference>
<evidence type="ECO:0000256" key="1">
    <source>
        <dbReference type="SAM" id="Phobius"/>
    </source>
</evidence>
<dbReference type="CDD" id="cd01949">
    <property type="entry name" value="GGDEF"/>
    <property type="match status" value="1"/>
</dbReference>
<proteinExistence type="predicted"/>
<protein>
    <submittedName>
        <fullName evidence="4">EAL domain-containing protein</fullName>
    </submittedName>
</protein>
<dbReference type="AlphaFoldDB" id="A0A9X1FXB3"/>
<dbReference type="PANTHER" id="PTHR44757">
    <property type="entry name" value="DIGUANYLATE CYCLASE DGCP"/>
    <property type="match status" value="1"/>
</dbReference>
<dbReference type="RefSeq" id="WP_219504777.1">
    <property type="nucleotide sequence ID" value="NZ_JAHXDN010000004.1"/>
</dbReference>
<keyword evidence="1" id="KW-0812">Transmembrane</keyword>
<dbReference type="NCBIfam" id="TIGR00254">
    <property type="entry name" value="GGDEF"/>
    <property type="match status" value="1"/>
</dbReference>
<feature type="domain" description="GGDEF" evidence="3">
    <location>
        <begin position="260"/>
        <end position="391"/>
    </location>
</feature>
<reference evidence="4" key="1">
    <citation type="submission" date="2021-07" db="EMBL/GenBank/DDBJ databases">
        <title>Roseobacter insulae sp. nov., isolated from a tidal flat.</title>
        <authorList>
            <person name="Park S."/>
            <person name="Yoon J.-H."/>
        </authorList>
    </citation>
    <scope>NUCLEOTIDE SEQUENCE</scope>
    <source>
        <strain evidence="4">YSTF-M11</strain>
    </source>
</reference>
<dbReference type="InterPro" id="IPR052155">
    <property type="entry name" value="Biofilm_reg_signaling"/>
</dbReference>
<accession>A0A9X1FXB3</accession>
<evidence type="ECO:0000313" key="5">
    <source>
        <dbReference type="Proteomes" id="UP001138661"/>
    </source>
</evidence>
<keyword evidence="1" id="KW-1133">Transmembrane helix</keyword>
<organism evidence="4 5">
    <name type="scientific">Roseobacter insulae</name>
    <dbReference type="NCBI Taxonomy" id="2859783"/>
    <lineage>
        <taxon>Bacteria</taxon>
        <taxon>Pseudomonadati</taxon>
        <taxon>Pseudomonadota</taxon>
        <taxon>Alphaproteobacteria</taxon>
        <taxon>Rhodobacterales</taxon>
        <taxon>Roseobacteraceae</taxon>
        <taxon>Roseobacter</taxon>
    </lineage>
</organism>
<dbReference type="SMART" id="SM00052">
    <property type="entry name" value="EAL"/>
    <property type="match status" value="1"/>
</dbReference>
<feature type="transmembrane region" description="Helical" evidence="1">
    <location>
        <begin position="193"/>
        <end position="215"/>
    </location>
</feature>
<evidence type="ECO:0000259" key="3">
    <source>
        <dbReference type="PROSITE" id="PS50887"/>
    </source>
</evidence>
<feature type="transmembrane region" description="Helical" evidence="1">
    <location>
        <begin position="20"/>
        <end position="41"/>
    </location>
</feature>
<feature type="domain" description="EAL" evidence="2">
    <location>
        <begin position="400"/>
        <end position="651"/>
    </location>
</feature>
<dbReference type="PROSITE" id="PS50883">
    <property type="entry name" value="EAL"/>
    <property type="match status" value="1"/>
</dbReference>
<dbReference type="PROSITE" id="PS50887">
    <property type="entry name" value="GGDEF"/>
    <property type="match status" value="1"/>
</dbReference>
<name>A0A9X1FXB3_9RHOB</name>
<gene>
    <name evidence="4" type="ORF">KX928_16375</name>
</gene>
<dbReference type="Pfam" id="PF00563">
    <property type="entry name" value="EAL"/>
    <property type="match status" value="1"/>
</dbReference>
<dbReference type="PANTHER" id="PTHR44757:SF2">
    <property type="entry name" value="BIOFILM ARCHITECTURE MAINTENANCE PROTEIN MBAA"/>
    <property type="match status" value="1"/>
</dbReference>
<dbReference type="EMBL" id="JAHXDN010000004">
    <property type="protein sequence ID" value="MBW4709368.1"/>
    <property type="molecule type" value="Genomic_DNA"/>
</dbReference>
<evidence type="ECO:0000259" key="2">
    <source>
        <dbReference type="PROSITE" id="PS50883"/>
    </source>
</evidence>
<sequence>MDSKPLVTKREKGLAMRKCAISLAVLATFTGLITLGVHLLVDWAITETIKKHAEMSAVKWAEEFNENLPASGDLLAGQSLTAGQQSVIESAMNYGHVYAFIVYNTDGRAVYSSDYGVSSSVADQPVNKTALAVVASKNSSIDVVQKVSPTGSQSVFVDALVPAKDETGTVIGAVQLYLDESEPAAFYTSFLDWIALLLPILCAIIYIVPAFAFILKREQAFARTKWVHHLSRFDTLTGALNRHTMSTECKERFADRATNRKIGVFFMDVDKFKTINDTNGHEFGDAYLKHIASILISSVRDIDLVGRMGGDEFVIAFPDATHELLDTVGERILQEARKPFEYKGKTIQGSISIGSHLADLDEDGPGALHAADLALYHAKTQGRNTLQWYFRELDTAMIRRCAVEARIRDALRDDAFETHFQPLTDAANGSIVGFEALLRLNDADGHPISPAEFVPIAEETCMIQEIGMKALRQAIEAAKSWPEHIFLSVNLSPAQFASGDLVDDVQALLDALDFPAGRLELEVTESLLMADEDRVSAQLHGLKRMGIAIAMDDFGTGYSSLGYLWKYDFDKLKIDRVFLEGFDFDPVRYREIIETIVTLGHKMGMQVTIEGVETELQTDMLKDFACDQYQGFLFGKPMPADQALAAVSVNSLGDTSAA</sequence>
<comment type="caution">
    <text evidence="4">The sequence shown here is derived from an EMBL/GenBank/DDBJ whole genome shotgun (WGS) entry which is preliminary data.</text>
</comment>
<keyword evidence="1" id="KW-0472">Membrane</keyword>
<dbReference type="CDD" id="cd01948">
    <property type="entry name" value="EAL"/>
    <property type="match status" value="1"/>
</dbReference>
<dbReference type="InterPro" id="IPR000160">
    <property type="entry name" value="GGDEF_dom"/>
</dbReference>
<dbReference type="SMART" id="SM00267">
    <property type="entry name" value="GGDEF"/>
    <property type="match status" value="1"/>
</dbReference>
<evidence type="ECO:0000313" key="4">
    <source>
        <dbReference type="EMBL" id="MBW4709368.1"/>
    </source>
</evidence>